<keyword evidence="3" id="KW-1185">Reference proteome</keyword>
<dbReference type="InterPro" id="IPR035427">
    <property type="entry name" value="Tim10-like_dom_sf"/>
</dbReference>
<dbReference type="EMBL" id="CAXKWB010000770">
    <property type="protein sequence ID" value="CAL4062192.1"/>
    <property type="molecule type" value="Genomic_DNA"/>
</dbReference>
<dbReference type="AlphaFoldDB" id="A0AAV2PPW0"/>
<reference evidence="2 3" key="1">
    <citation type="submission" date="2024-05" db="EMBL/GenBank/DDBJ databases">
        <authorList>
            <person name="Wallberg A."/>
        </authorList>
    </citation>
    <scope>NUCLEOTIDE SEQUENCE [LARGE SCALE GENOMIC DNA]</scope>
</reference>
<protein>
    <recommendedName>
        <fullName evidence="1">Tim10-like domain-containing protein</fullName>
    </recommendedName>
</protein>
<comment type="caution">
    <text evidence="2">The sequence shown here is derived from an EMBL/GenBank/DDBJ whole genome shotgun (WGS) entry which is preliminary data.</text>
</comment>
<evidence type="ECO:0000259" key="1">
    <source>
        <dbReference type="Pfam" id="PF02953"/>
    </source>
</evidence>
<feature type="non-terminal residue" evidence="2">
    <location>
        <position position="162"/>
    </location>
</feature>
<sequence length="162" mass="18152">MYGVHANVELRCTSTARMTFFHCRHKTPIAKDNKIVYWRPSAAQLSLAAGPKHHGSGYTVFDRYSTGMTENYRGLDDLGGSAGKAGDAELQSFLMMEQQKQQFQAQVHKINDICWETCVSAPESKLGSRTETCISNCVDRFIDSTLFITNRFAQMLQKQGGM</sequence>
<organism evidence="2 3">
    <name type="scientific">Meganyctiphanes norvegica</name>
    <name type="common">Northern krill</name>
    <name type="synonym">Thysanopoda norvegica</name>
    <dbReference type="NCBI Taxonomy" id="48144"/>
    <lineage>
        <taxon>Eukaryota</taxon>
        <taxon>Metazoa</taxon>
        <taxon>Ecdysozoa</taxon>
        <taxon>Arthropoda</taxon>
        <taxon>Crustacea</taxon>
        <taxon>Multicrustacea</taxon>
        <taxon>Malacostraca</taxon>
        <taxon>Eumalacostraca</taxon>
        <taxon>Eucarida</taxon>
        <taxon>Euphausiacea</taxon>
        <taxon>Euphausiidae</taxon>
        <taxon>Meganyctiphanes</taxon>
    </lineage>
</organism>
<dbReference type="Proteomes" id="UP001497623">
    <property type="component" value="Unassembled WGS sequence"/>
</dbReference>
<dbReference type="Gene3D" id="1.10.287.810">
    <property type="entry name" value="Mitochondrial import inner membrane translocase subunit tim13 like domains"/>
    <property type="match status" value="1"/>
</dbReference>
<dbReference type="SUPFAM" id="SSF144122">
    <property type="entry name" value="Tim10-like"/>
    <property type="match status" value="1"/>
</dbReference>
<accession>A0AAV2PPW0</accession>
<proteinExistence type="predicted"/>
<evidence type="ECO:0000313" key="2">
    <source>
        <dbReference type="EMBL" id="CAL4062192.1"/>
    </source>
</evidence>
<dbReference type="Pfam" id="PF02953">
    <property type="entry name" value="zf-Tim10_DDP"/>
    <property type="match status" value="1"/>
</dbReference>
<name>A0AAV2PPW0_MEGNR</name>
<dbReference type="InterPro" id="IPR004217">
    <property type="entry name" value="Tim10-like"/>
</dbReference>
<evidence type="ECO:0000313" key="3">
    <source>
        <dbReference type="Proteomes" id="UP001497623"/>
    </source>
</evidence>
<feature type="domain" description="Tim10-like" evidence="1">
    <location>
        <begin position="93"/>
        <end position="154"/>
    </location>
</feature>
<gene>
    <name evidence="2" type="ORF">MNOR_LOCUS2491</name>
</gene>